<name>A0A6A4Q4R0_LUPAL</name>
<keyword evidence="1" id="KW-0812">Transmembrane</keyword>
<dbReference type="Gene3D" id="3.10.120.10">
    <property type="entry name" value="Cytochrome b5-like heme/steroid binding domain"/>
    <property type="match status" value="1"/>
</dbReference>
<comment type="caution">
    <text evidence="2">The sequence shown here is derived from an EMBL/GenBank/DDBJ whole genome shotgun (WGS) entry which is preliminary data.</text>
</comment>
<evidence type="ECO:0000313" key="2">
    <source>
        <dbReference type="EMBL" id="KAE9608838.1"/>
    </source>
</evidence>
<gene>
    <name evidence="2" type="ORF">Lalb_Chr08g0239921</name>
</gene>
<dbReference type="EMBL" id="WOCE01000008">
    <property type="protein sequence ID" value="KAE9608838.1"/>
    <property type="molecule type" value="Genomic_DNA"/>
</dbReference>
<reference evidence="3" key="1">
    <citation type="journal article" date="2020" name="Nat. Commun.">
        <title>Genome sequence of the cluster root forming white lupin.</title>
        <authorList>
            <person name="Hufnagel B."/>
            <person name="Marques A."/>
            <person name="Soriano A."/>
            <person name="Marques L."/>
            <person name="Divol F."/>
            <person name="Doumas P."/>
            <person name="Sallet E."/>
            <person name="Mancinotti D."/>
            <person name="Carrere S."/>
            <person name="Marande W."/>
            <person name="Arribat S."/>
            <person name="Keller J."/>
            <person name="Huneau C."/>
            <person name="Blein T."/>
            <person name="Aime D."/>
            <person name="Laguerre M."/>
            <person name="Taylor J."/>
            <person name="Schubert V."/>
            <person name="Nelson M."/>
            <person name="Geu-Flores F."/>
            <person name="Crespi M."/>
            <person name="Gallardo-Guerrero K."/>
            <person name="Delaux P.-M."/>
            <person name="Salse J."/>
            <person name="Berges H."/>
            <person name="Guyot R."/>
            <person name="Gouzy J."/>
            <person name="Peret B."/>
        </authorList>
    </citation>
    <scope>NUCLEOTIDE SEQUENCE [LARGE SCALE GENOMIC DNA]</scope>
    <source>
        <strain evidence="3">cv. Amiga</strain>
    </source>
</reference>
<proteinExistence type="predicted"/>
<dbReference type="OrthoDB" id="1725744at2759"/>
<feature type="transmembrane region" description="Helical" evidence="1">
    <location>
        <begin position="23"/>
        <end position="47"/>
    </location>
</feature>
<keyword evidence="3" id="KW-1185">Reference proteome</keyword>
<accession>A0A6A4Q4R0</accession>
<sequence>MASDQKVHTFEEVSKHNQTKDCWLILSGKVILFLYEFLILCELLILLSD</sequence>
<dbReference type="SUPFAM" id="SSF55856">
    <property type="entry name" value="Cytochrome b5-like heme/steroid binding domain"/>
    <property type="match status" value="1"/>
</dbReference>
<evidence type="ECO:0000256" key="1">
    <source>
        <dbReference type="SAM" id="Phobius"/>
    </source>
</evidence>
<protein>
    <submittedName>
        <fullName evidence="2">Putative cytochrome b5-like heme/steroid binding domain-containing protein</fullName>
    </submittedName>
</protein>
<dbReference type="InterPro" id="IPR036400">
    <property type="entry name" value="Cyt_B5-like_heme/steroid_sf"/>
</dbReference>
<keyword evidence="1" id="KW-1133">Transmembrane helix</keyword>
<organism evidence="2 3">
    <name type="scientific">Lupinus albus</name>
    <name type="common">White lupine</name>
    <name type="synonym">Lupinus termis</name>
    <dbReference type="NCBI Taxonomy" id="3870"/>
    <lineage>
        <taxon>Eukaryota</taxon>
        <taxon>Viridiplantae</taxon>
        <taxon>Streptophyta</taxon>
        <taxon>Embryophyta</taxon>
        <taxon>Tracheophyta</taxon>
        <taxon>Spermatophyta</taxon>
        <taxon>Magnoliopsida</taxon>
        <taxon>eudicotyledons</taxon>
        <taxon>Gunneridae</taxon>
        <taxon>Pentapetalae</taxon>
        <taxon>rosids</taxon>
        <taxon>fabids</taxon>
        <taxon>Fabales</taxon>
        <taxon>Fabaceae</taxon>
        <taxon>Papilionoideae</taxon>
        <taxon>50 kb inversion clade</taxon>
        <taxon>genistoids sensu lato</taxon>
        <taxon>core genistoids</taxon>
        <taxon>Genisteae</taxon>
        <taxon>Lupinus</taxon>
    </lineage>
</organism>
<dbReference type="Proteomes" id="UP000447434">
    <property type="component" value="Chromosome 8"/>
</dbReference>
<keyword evidence="1" id="KW-0472">Membrane</keyword>
<evidence type="ECO:0000313" key="3">
    <source>
        <dbReference type="Proteomes" id="UP000447434"/>
    </source>
</evidence>
<dbReference type="AlphaFoldDB" id="A0A6A4Q4R0"/>